<sequence length="143" mass="16544">MIKLPKIDDKATKKAVEKALYRYRDYLVTLPMFLMPKVTPSYSLVPPSNTNAFHSSTEDAAIERIQYIEERDSYLENIHGAVNTLKDIEREIIIKKYLQHDASYDPLIWAELGVGRSKFYVIKSEAMLRLAFALKIEVYKNKG</sequence>
<dbReference type="STRING" id="1679170.AC625_08325"/>
<dbReference type="Proteomes" id="UP000037146">
    <property type="component" value="Unassembled WGS sequence"/>
</dbReference>
<evidence type="ECO:0000313" key="2">
    <source>
        <dbReference type="Proteomes" id="UP000037146"/>
    </source>
</evidence>
<dbReference type="RefSeq" id="WP_049680882.1">
    <property type="nucleotide sequence ID" value="NZ_LFZW01000001.1"/>
</dbReference>
<dbReference type="InterPro" id="IPR006524">
    <property type="entry name" value="ArpU-like"/>
</dbReference>
<dbReference type="EMBL" id="LFZW01000001">
    <property type="protein sequence ID" value="KMY49550.1"/>
    <property type="molecule type" value="Genomic_DNA"/>
</dbReference>
<name>A0A0K9GSE3_9BACI</name>
<accession>A0A0K9GSE3</accession>
<dbReference type="AlphaFoldDB" id="A0A0K9GSE3"/>
<protein>
    <submittedName>
        <fullName evidence="1">ArpU family transcriptional regulator</fullName>
    </submittedName>
</protein>
<dbReference type="NCBIfam" id="TIGR01637">
    <property type="entry name" value="phage_arpU"/>
    <property type="match status" value="1"/>
</dbReference>
<reference evidence="2" key="1">
    <citation type="submission" date="2015-07" db="EMBL/GenBank/DDBJ databases">
        <title>Genome sequencing project for genomic taxonomy and phylogenomics of Bacillus-like bacteria.</title>
        <authorList>
            <person name="Liu B."/>
            <person name="Wang J."/>
            <person name="Zhu Y."/>
            <person name="Liu G."/>
            <person name="Chen Q."/>
            <person name="Chen Z."/>
            <person name="Lan J."/>
            <person name="Che J."/>
            <person name="Ge C."/>
            <person name="Shi H."/>
            <person name="Pan Z."/>
            <person name="Liu X."/>
        </authorList>
    </citation>
    <scope>NUCLEOTIDE SEQUENCE [LARGE SCALE GENOMIC DNA]</scope>
    <source>
        <strain evidence="2">FJAT-27997</strain>
    </source>
</reference>
<keyword evidence="2" id="KW-1185">Reference proteome</keyword>
<comment type="caution">
    <text evidence="1">The sequence shown here is derived from an EMBL/GenBank/DDBJ whole genome shotgun (WGS) entry which is preliminary data.</text>
</comment>
<evidence type="ECO:0000313" key="1">
    <source>
        <dbReference type="EMBL" id="KMY49550.1"/>
    </source>
</evidence>
<gene>
    <name evidence="1" type="ORF">AC625_08325</name>
</gene>
<organism evidence="1 2">
    <name type="scientific">Peribacillus loiseleuriae</name>
    <dbReference type="NCBI Taxonomy" id="1679170"/>
    <lineage>
        <taxon>Bacteria</taxon>
        <taxon>Bacillati</taxon>
        <taxon>Bacillota</taxon>
        <taxon>Bacilli</taxon>
        <taxon>Bacillales</taxon>
        <taxon>Bacillaceae</taxon>
        <taxon>Peribacillus</taxon>
    </lineage>
</organism>
<dbReference type="OrthoDB" id="1797434at2"/>
<proteinExistence type="predicted"/>
<dbReference type="PATRIC" id="fig|1679170.3.peg.1785"/>